<proteinExistence type="predicted"/>
<dbReference type="EMBL" id="JADJNC010000004">
    <property type="protein sequence ID" value="MBK7422148.1"/>
    <property type="molecule type" value="Genomic_DNA"/>
</dbReference>
<gene>
    <name evidence="1" type="ORF">IPJ48_03055</name>
</gene>
<evidence type="ECO:0000313" key="1">
    <source>
        <dbReference type="EMBL" id="MBK7422148.1"/>
    </source>
</evidence>
<evidence type="ECO:0000313" key="2">
    <source>
        <dbReference type="Proteomes" id="UP000886602"/>
    </source>
</evidence>
<sequence length="67" mass="7528">MTWEALLRAALQHHDIGLNMLYVRFLLSLFLNGEGAHVPKDDFFILGNVATNVSPAGGTCQRWQEDK</sequence>
<reference evidence="1" key="1">
    <citation type="submission" date="2020-10" db="EMBL/GenBank/DDBJ databases">
        <title>Connecting structure to function with the recovery of over 1000 high-quality activated sludge metagenome-assembled genomes encoding full-length rRNA genes using long-read sequencing.</title>
        <authorList>
            <person name="Singleton C.M."/>
            <person name="Petriglieri F."/>
            <person name="Kristensen J.M."/>
            <person name="Kirkegaard R.H."/>
            <person name="Michaelsen T.Y."/>
            <person name="Andersen M.H."/>
            <person name="Karst S.M."/>
            <person name="Dueholm M.S."/>
            <person name="Nielsen P.H."/>
            <person name="Albertsen M."/>
        </authorList>
    </citation>
    <scope>NUCLEOTIDE SEQUENCE</scope>
    <source>
        <strain evidence="1">EsbW_18-Q3-R4-48_MAXAC.044</strain>
    </source>
</reference>
<dbReference type="AlphaFoldDB" id="A0A9D7I7I3"/>
<organism evidence="1 2">
    <name type="scientific">Candidatus Propionivibrio dominans</name>
    <dbReference type="NCBI Taxonomy" id="2954373"/>
    <lineage>
        <taxon>Bacteria</taxon>
        <taxon>Pseudomonadati</taxon>
        <taxon>Pseudomonadota</taxon>
        <taxon>Betaproteobacteria</taxon>
        <taxon>Rhodocyclales</taxon>
        <taxon>Rhodocyclaceae</taxon>
        <taxon>Propionivibrio</taxon>
    </lineage>
</organism>
<comment type="caution">
    <text evidence="1">The sequence shown here is derived from an EMBL/GenBank/DDBJ whole genome shotgun (WGS) entry which is preliminary data.</text>
</comment>
<accession>A0A9D7I7I3</accession>
<dbReference type="Proteomes" id="UP000886602">
    <property type="component" value="Unassembled WGS sequence"/>
</dbReference>
<protein>
    <submittedName>
        <fullName evidence="1">Uncharacterized protein</fullName>
    </submittedName>
</protein>
<name>A0A9D7I7I3_9RHOO</name>